<proteinExistence type="inferred from homology"/>
<protein>
    <submittedName>
        <fullName evidence="6">LysR family transcriptional regulator</fullName>
    </submittedName>
</protein>
<dbReference type="FunFam" id="1.10.10.10:FF:000001">
    <property type="entry name" value="LysR family transcriptional regulator"/>
    <property type="match status" value="1"/>
</dbReference>
<keyword evidence="3" id="KW-0238">DNA-binding</keyword>
<dbReference type="SUPFAM" id="SSF46785">
    <property type="entry name" value="Winged helix' DNA-binding domain"/>
    <property type="match status" value="1"/>
</dbReference>
<dbReference type="Pfam" id="PF00126">
    <property type="entry name" value="HTH_1"/>
    <property type="match status" value="1"/>
</dbReference>
<dbReference type="Gene3D" id="3.40.190.290">
    <property type="match status" value="1"/>
</dbReference>
<dbReference type="SUPFAM" id="SSF53850">
    <property type="entry name" value="Periplasmic binding protein-like II"/>
    <property type="match status" value="1"/>
</dbReference>
<dbReference type="InterPro" id="IPR005119">
    <property type="entry name" value="LysR_subst-bd"/>
</dbReference>
<name>A0A142VVC0_9SPHN</name>
<keyword evidence="4" id="KW-0804">Transcription</keyword>
<sequence length="310" mass="33331">METLANLISFVRSAELGSFSEAARRLALTPAAVSRNVTMLERNLGVRLFHRSTRRLTLTEAGEAFRLAIAGSLDDIQAAIAGIASDSGEPAGVLKVSMAPTFGVMHLLPMLPAFLARYPRIRPEWHFENRPVDIVAEGYDAAIGGGFDLSPGVVARALAPAHIVAVASPAYMAGRVAPGDPAGLVEFEGIVMRSLQSGRIRHWMMRDAVGNESAATLREDIVVNDPAAMREVARLGLGVALLAMPDVLPELESGKLVRLVPRWYADAGAISVYYASRTLLPGKTRAFVDWVADVFKRERLAERFAGSLGS</sequence>
<dbReference type="InterPro" id="IPR036390">
    <property type="entry name" value="WH_DNA-bd_sf"/>
</dbReference>
<evidence type="ECO:0000313" key="6">
    <source>
        <dbReference type="EMBL" id="AMU93227.1"/>
    </source>
</evidence>
<dbReference type="EMBL" id="CP013342">
    <property type="protein sequence ID" value="AMU93227.1"/>
    <property type="molecule type" value="Genomic_DNA"/>
</dbReference>
<dbReference type="PANTHER" id="PTHR30537">
    <property type="entry name" value="HTH-TYPE TRANSCRIPTIONAL REGULATOR"/>
    <property type="match status" value="1"/>
</dbReference>
<evidence type="ECO:0000259" key="5">
    <source>
        <dbReference type="PROSITE" id="PS50931"/>
    </source>
</evidence>
<dbReference type="CDD" id="cd08422">
    <property type="entry name" value="PBP2_CrgA_like"/>
    <property type="match status" value="1"/>
</dbReference>
<dbReference type="Proteomes" id="UP000076234">
    <property type="component" value="Chromosome"/>
</dbReference>
<reference evidence="6 7" key="2">
    <citation type="journal article" date="2016" name="Genome Announc.">
        <title>Complete Genome Sequence of Sphingopyxis terrae Strain 203-1 (NBRC 111660), a Polyethylene Glycol Degrader.</title>
        <authorList>
            <person name="Ohtsubo Y."/>
            <person name="Nonoyama S."/>
            <person name="Nagata Y."/>
            <person name="Numata M."/>
            <person name="Tsuchikane K."/>
            <person name="Hosoyama A."/>
            <person name="Yamazoe A."/>
            <person name="Tsuda M."/>
            <person name="Fujita N."/>
            <person name="Kawai F."/>
        </authorList>
    </citation>
    <scope>NUCLEOTIDE SEQUENCE [LARGE SCALE GENOMIC DNA]</scope>
    <source>
        <strain evidence="6 7">203-1</strain>
    </source>
</reference>
<evidence type="ECO:0000256" key="3">
    <source>
        <dbReference type="ARBA" id="ARBA00023125"/>
    </source>
</evidence>
<evidence type="ECO:0000256" key="4">
    <source>
        <dbReference type="ARBA" id="ARBA00023163"/>
    </source>
</evidence>
<accession>A0A142VVC0</accession>
<dbReference type="PRINTS" id="PR00039">
    <property type="entry name" value="HTHLYSR"/>
</dbReference>
<dbReference type="InterPro" id="IPR036388">
    <property type="entry name" value="WH-like_DNA-bd_sf"/>
</dbReference>
<dbReference type="InterPro" id="IPR058163">
    <property type="entry name" value="LysR-type_TF_proteobact-type"/>
</dbReference>
<evidence type="ECO:0000256" key="1">
    <source>
        <dbReference type="ARBA" id="ARBA00009437"/>
    </source>
</evidence>
<dbReference type="Gene3D" id="1.10.10.10">
    <property type="entry name" value="Winged helix-like DNA-binding domain superfamily/Winged helix DNA-binding domain"/>
    <property type="match status" value="1"/>
</dbReference>
<keyword evidence="2" id="KW-0805">Transcription regulation</keyword>
<dbReference type="PANTHER" id="PTHR30537:SF72">
    <property type="entry name" value="LYSR FAMILY TRANSCRIPTIONAL REGULATOR"/>
    <property type="match status" value="1"/>
</dbReference>
<comment type="similarity">
    <text evidence="1">Belongs to the LysR transcriptional regulatory family.</text>
</comment>
<evidence type="ECO:0000313" key="7">
    <source>
        <dbReference type="Proteomes" id="UP000076234"/>
    </source>
</evidence>
<dbReference type="GO" id="GO:0006351">
    <property type="term" value="P:DNA-templated transcription"/>
    <property type="evidence" value="ECO:0007669"/>
    <property type="project" value="TreeGrafter"/>
</dbReference>
<dbReference type="Pfam" id="PF03466">
    <property type="entry name" value="LysR_substrate"/>
    <property type="match status" value="1"/>
</dbReference>
<evidence type="ECO:0000256" key="2">
    <source>
        <dbReference type="ARBA" id="ARBA00023015"/>
    </source>
</evidence>
<dbReference type="AlphaFoldDB" id="A0A142VVC0"/>
<organism evidence="6 7">
    <name type="scientific">Sphingopyxis terrae subsp. terrae NBRC 15098</name>
    <dbReference type="NCBI Taxonomy" id="1219058"/>
    <lineage>
        <taxon>Bacteria</taxon>
        <taxon>Pseudomonadati</taxon>
        <taxon>Pseudomonadota</taxon>
        <taxon>Alphaproteobacteria</taxon>
        <taxon>Sphingomonadales</taxon>
        <taxon>Sphingomonadaceae</taxon>
        <taxon>Sphingopyxis</taxon>
    </lineage>
</organism>
<reference evidence="7" key="1">
    <citation type="submission" date="2015-11" db="EMBL/GenBank/DDBJ databases">
        <title>Complete genome sequence of a polyethylene glycol-degrading strain Sphingopyxis terrae strain 203-1 (NBRC 15098).</title>
        <authorList>
            <person name="Yoshiyuki O."/>
            <person name="Shouta N."/>
            <person name="Nagata Y."/>
            <person name="Numata M."/>
            <person name="Tsuchikane K."/>
            <person name="Hosoyama A."/>
            <person name="Yamazoe A."/>
            <person name="Tsuda M."/>
            <person name="Fujita N."/>
            <person name="Kawai F."/>
        </authorList>
    </citation>
    <scope>NUCLEOTIDE SEQUENCE [LARGE SCALE GENOMIC DNA]</scope>
    <source>
        <strain evidence="7">203-1</strain>
    </source>
</reference>
<dbReference type="GO" id="GO:0003700">
    <property type="term" value="F:DNA-binding transcription factor activity"/>
    <property type="evidence" value="ECO:0007669"/>
    <property type="project" value="InterPro"/>
</dbReference>
<dbReference type="STRING" id="1219058.AOA14_01250"/>
<gene>
    <name evidence="6" type="ORF">AOA14_01250</name>
</gene>
<dbReference type="GO" id="GO:0043565">
    <property type="term" value="F:sequence-specific DNA binding"/>
    <property type="evidence" value="ECO:0007669"/>
    <property type="project" value="TreeGrafter"/>
</dbReference>
<dbReference type="InterPro" id="IPR000847">
    <property type="entry name" value="LysR_HTH_N"/>
</dbReference>
<dbReference type="KEGG" id="ster:AOA14_01250"/>
<dbReference type="PROSITE" id="PS50931">
    <property type="entry name" value="HTH_LYSR"/>
    <property type="match status" value="1"/>
</dbReference>
<feature type="domain" description="HTH lysR-type" evidence="5">
    <location>
        <begin position="1"/>
        <end position="59"/>
    </location>
</feature>